<dbReference type="eggNOG" id="COG0658">
    <property type="taxonomic scope" value="Bacteria"/>
</dbReference>
<evidence type="ECO:0000256" key="3">
    <source>
        <dbReference type="ARBA" id="ARBA00022692"/>
    </source>
</evidence>
<dbReference type="HOGENOM" id="CLU_559847_0_0_0"/>
<feature type="transmembrane region" description="Helical" evidence="6">
    <location>
        <begin position="322"/>
        <end position="341"/>
    </location>
</feature>
<keyword evidence="3 6" id="KW-0812">Transmembrane</keyword>
<feature type="transmembrane region" description="Helical" evidence="6">
    <location>
        <begin position="397"/>
        <end position="420"/>
    </location>
</feature>
<dbReference type="RefSeq" id="WP_011458227.1">
    <property type="nucleotide sequence ID" value="NC_007899.1"/>
</dbReference>
<keyword evidence="2" id="KW-1003">Cell membrane</keyword>
<name>Q253U0_CHLFF</name>
<dbReference type="STRING" id="264202.gene:10544503"/>
<feature type="transmembrane region" description="Helical" evidence="6">
    <location>
        <begin position="362"/>
        <end position="385"/>
    </location>
</feature>
<dbReference type="PANTHER" id="PTHR30619:SF1">
    <property type="entry name" value="RECOMBINATION PROTEIN 2"/>
    <property type="match status" value="1"/>
</dbReference>
<feature type="transmembrane region" description="Helical" evidence="6">
    <location>
        <begin position="227"/>
        <end position="253"/>
    </location>
</feature>
<evidence type="ECO:0000259" key="7">
    <source>
        <dbReference type="Pfam" id="PF03772"/>
    </source>
</evidence>
<evidence type="ECO:0000256" key="6">
    <source>
        <dbReference type="SAM" id="Phobius"/>
    </source>
</evidence>
<dbReference type="Proteomes" id="UP000001260">
    <property type="component" value="Chromosome"/>
</dbReference>
<feature type="transmembrane region" description="Helical" evidence="6">
    <location>
        <begin position="288"/>
        <end position="316"/>
    </location>
</feature>
<evidence type="ECO:0000313" key="9">
    <source>
        <dbReference type="Proteomes" id="UP000001260"/>
    </source>
</evidence>
<proteinExistence type="predicted"/>
<organism evidence="8 9">
    <name type="scientific">Chlamydia felis (strain Fe/C-56)</name>
    <name type="common">Chlamydophila felis</name>
    <dbReference type="NCBI Taxonomy" id="264202"/>
    <lineage>
        <taxon>Bacteria</taxon>
        <taxon>Pseudomonadati</taxon>
        <taxon>Chlamydiota</taxon>
        <taxon>Chlamydiia</taxon>
        <taxon>Chlamydiales</taxon>
        <taxon>Chlamydiaceae</taxon>
        <taxon>Chlamydia/Chlamydophila group</taxon>
        <taxon>Chlamydia</taxon>
    </lineage>
</organism>
<dbReference type="Pfam" id="PF03772">
    <property type="entry name" value="Competence"/>
    <property type="match status" value="1"/>
</dbReference>
<evidence type="ECO:0000256" key="5">
    <source>
        <dbReference type="ARBA" id="ARBA00023136"/>
    </source>
</evidence>
<feature type="transmembrane region" description="Helical" evidence="6">
    <location>
        <begin position="259"/>
        <end position="276"/>
    </location>
</feature>
<reference evidence="8 9" key="1">
    <citation type="journal article" date="2006" name="DNA Res.">
        <title>Genome sequence of the cat pathogen, Chlamydophila felis.</title>
        <authorList>
            <person name="Azuma Y."/>
            <person name="Hirakawa H."/>
            <person name="Yamashita A."/>
            <person name="Cai Y."/>
            <person name="Rahman M.A."/>
            <person name="Suzuki H."/>
            <person name="Mitaku S."/>
            <person name="Toh H."/>
            <person name="Goto S."/>
            <person name="Murakami T."/>
            <person name="Sugi K."/>
            <person name="Hayashi H."/>
            <person name="Fukushi H."/>
            <person name="Hattori M."/>
            <person name="Kuhara S."/>
            <person name="Shirai M."/>
        </authorList>
    </citation>
    <scope>NUCLEOTIDE SEQUENCE [LARGE SCALE GENOMIC DNA]</scope>
    <source>
        <strain evidence="8 9">Fe/C-56</strain>
    </source>
</reference>
<protein>
    <recommendedName>
        <fullName evidence="7">ComEC/Rec2-related protein domain-containing protein</fullName>
    </recommendedName>
</protein>
<keyword evidence="4 6" id="KW-1133">Transmembrane helix</keyword>
<dbReference type="EMBL" id="AP006861">
    <property type="protein sequence ID" value="BAE81448.1"/>
    <property type="molecule type" value="Genomic_DNA"/>
</dbReference>
<dbReference type="PROSITE" id="PS51257">
    <property type="entry name" value="PROKAR_LIPOPROTEIN"/>
    <property type="match status" value="1"/>
</dbReference>
<dbReference type="AlphaFoldDB" id="Q253U0"/>
<keyword evidence="5 6" id="KW-0472">Membrane</keyword>
<dbReference type="GO" id="GO:0005886">
    <property type="term" value="C:plasma membrane"/>
    <property type="evidence" value="ECO:0007669"/>
    <property type="project" value="UniProtKB-SubCell"/>
</dbReference>
<evidence type="ECO:0000256" key="2">
    <source>
        <dbReference type="ARBA" id="ARBA00022475"/>
    </source>
</evidence>
<evidence type="ECO:0000256" key="4">
    <source>
        <dbReference type="ARBA" id="ARBA00022989"/>
    </source>
</evidence>
<evidence type="ECO:0000256" key="1">
    <source>
        <dbReference type="ARBA" id="ARBA00004651"/>
    </source>
</evidence>
<sequence>MLTRFETFSFSDLFRSLYSLWTQLTLSCRYFQQQHPLLICALYWLTGILSRPYPLCGVMLLLTLHPFIPQKQPKQQLFIGVCWLIPLITLPGFSVIHEGPSSGSFIIKSGRESRYFGEAIHLQYPCGKHYRHVPCTIFIDAHLEPNKKYHLQGTTLDHTSQIIFKSNGCYQEIQLSKIARIHLKLREACHERILNLFSSGESGKFASSLILGTPLPKHLKEIFKNKGLAHIFAISGWHFSLCSSALFFLLGIFPTKIKYFLTFIVLLALTLLFPWSPSVWRSWISLSLVCLSPFSSGLCSSLNRLGLSCILCSLVFSPLSPAFSLSFLATLGILLFFPPIFRFFYAPWTQIVPSCFLPFLRYLWGTLSLTLASQMFLFFPAVHFFGSLPLEGLIFNLFFPLLILPIFFLILLSLVLPFVAPVTKLSISWLISHPLLYTSNFLTFLSPIPLSPWKLTLFLFFLFLTGVLLGKTKILEEDPLSRSISEL</sequence>
<keyword evidence="9" id="KW-1185">Reference proteome</keyword>
<accession>Q253U0</accession>
<evidence type="ECO:0000313" key="8">
    <source>
        <dbReference type="EMBL" id="BAE81448.1"/>
    </source>
</evidence>
<dbReference type="PANTHER" id="PTHR30619">
    <property type="entry name" value="DNA INTERNALIZATION/COMPETENCE PROTEIN COMEC/REC2"/>
    <property type="match status" value="1"/>
</dbReference>
<dbReference type="InterPro" id="IPR004477">
    <property type="entry name" value="ComEC_N"/>
</dbReference>
<feature type="transmembrane region" description="Helical" evidence="6">
    <location>
        <begin position="451"/>
        <end position="470"/>
    </location>
</feature>
<feature type="domain" description="ComEC/Rec2-related protein" evidence="7">
    <location>
        <begin position="215"/>
        <end position="465"/>
    </location>
</feature>
<dbReference type="KEGG" id="cfe:BAE81448.1"/>
<dbReference type="OrthoDB" id="5372341at2"/>
<dbReference type="InterPro" id="IPR052159">
    <property type="entry name" value="Competence_DNA_uptake"/>
</dbReference>
<comment type="subcellular location">
    <subcellularLocation>
        <location evidence="1">Cell membrane</location>
        <topology evidence="1">Multi-pass membrane protein</topology>
    </subcellularLocation>
</comment>
<gene>
    <name evidence="8" type="ordered locus">CF0675</name>
</gene>